<feature type="compositionally biased region" description="Basic residues" evidence="1">
    <location>
        <begin position="17"/>
        <end position="26"/>
    </location>
</feature>
<keyword evidence="2" id="KW-1185">Reference proteome</keyword>
<dbReference type="STRING" id="1561998.A0A1I7TR09"/>
<name>A0A1I7TR09_9PELO</name>
<dbReference type="AlphaFoldDB" id="A0A1I7TR09"/>
<sequence>MSDDELDISAALGSKTPSKKSRKRKSTSKEEAESPERNGYPSVFGAMGTPMAKVENAKEWDEWKEKELEKERIKWKKYLRSKWLLKQDKLPMESESRHLVGRHEHYENIQKARDEVEAGLEAINEMNFNVGKGSAINIQVNGKDVSKKKSKKFAAAVEKALAEMGNPTMEQMMTDDLDEEEARAEAEWARKRAKKVKKQRETDAEILEIEEDQIFVAWDEFVEDMLERGKEDKIGESAYKKWLLQKMEENKTSEDFNAYQIDLLLLDKNAFKDKNSLKSVVKGVQNFYRKMRGPK</sequence>
<feature type="region of interest" description="Disordered" evidence="1">
    <location>
        <begin position="1"/>
        <end position="48"/>
    </location>
</feature>
<dbReference type="eggNOG" id="ENOG502R95F">
    <property type="taxonomic scope" value="Eukaryota"/>
</dbReference>
<feature type="compositionally biased region" description="Basic and acidic residues" evidence="1">
    <location>
        <begin position="27"/>
        <end position="36"/>
    </location>
</feature>
<evidence type="ECO:0000256" key="1">
    <source>
        <dbReference type="SAM" id="MobiDB-lite"/>
    </source>
</evidence>
<reference evidence="3" key="1">
    <citation type="submission" date="2016-11" db="UniProtKB">
        <authorList>
            <consortium name="WormBaseParasite"/>
        </authorList>
    </citation>
    <scope>IDENTIFICATION</scope>
</reference>
<dbReference type="WBParaSite" id="Csp11.Scaffold629.g10906.t1">
    <property type="protein sequence ID" value="Csp11.Scaffold629.g10906.t1"/>
    <property type="gene ID" value="Csp11.Scaffold629.g10906"/>
</dbReference>
<evidence type="ECO:0000313" key="2">
    <source>
        <dbReference type="Proteomes" id="UP000095282"/>
    </source>
</evidence>
<proteinExistence type="predicted"/>
<dbReference type="Proteomes" id="UP000095282">
    <property type="component" value="Unplaced"/>
</dbReference>
<organism evidence="2 3">
    <name type="scientific">Caenorhabditis tropicalis</name>
    <dbReference type="NCBI Taxonomy" id="1561998"/>
    <lineage>
        <taxon>Eukaryota</taxon>
        <taxon>Metazoa</taxon>
        <taxon>Ecdysozoa</taxon>
        <taxon>Nematoda</taxon>
        <taxon>Chromadorea</taxon>
        <taxon>Rhabditida</taxon>
        <taxon>Rhabditina</taxon>
        <taxon>Rhabditomorpha</taxon>
        <taxon>Rhabditoidea</taxon>
        <taxon>Rhabditidae</taxon>
        <taxon>Peloderinae</taxon>
        <taxon>Caenorhabditis</taxon>
    </lineage>
</organism>
<protein>
    <submittedName>
        <fullName evidence="3">Pre-mRNA-splicing factor SYF2</fullName>
    </submittedName>
</protein>
<evidence type="ECO:0000313" key="3">
    <source>
        <dbReference type="WBParaSite" id="Csp11.Scaffold629.g10906.t1"/>
    </source>
</evidence>
<accession>A0A1I7TR09</accession>